<reference evidence="2" key="2">
    <citation type="submission" date="2023-04" db="EMBL/GenBank/DDBJ databases">
        <authorList>
            <person name="Bruccoleri R.E."/>
            <person name="Oakeley E.J."/>
            <person name="Faust A.-M."/>
            <person name="Dessus-Babus S."/>
            <person name="Altorfer M."/>
            <person name="Burckhardt D."/>
            <person name="Oertli M."/>
            <person name="Naumann U."/>
            <person name="Petersen F."/>
            <person name="Wong J."/>
        </authorList>
    </citation>
    <scope>NUCLEOTIDE SEQUENCE</scope>
    <source>
        <strain evidence="2">GSM-AAB239-AS_SAM_17_03QT</strain>
        <tissue evidence="2">Leaf</tissue>
    </source>
</reference>
<dbReference type="PANTHER" id="PTHR31343">
    <property type="entry name" value="T15D22.8"/>
    <property type="match status" value="1"/>
</dbReference>
<organism evidence="2 3">
    <name type="scientific">Iris pallida</name>
    <name type="common">Sweet iris</name>
    <dbReference type="NCBI Taxonomy" id="29817"/>
    <lineage>
        <taxon>Eukaryota</taxon>
        <taxon>Viridiplantae</taxon>
        <taxon>Streptophyta</taxon>
        <taxon>Embryophyta</taxon>
        <taxon>Tracheophyta</taxon>
        <taxon>Spermatophyta</taxon>
        <taxon>Magnoliopsida</taxon>
        <taxon>Liliopsida</taxon>
        <taxon>Asparagales</taxon>
        <taxon>Iridaceae</taxon>
        <taxon>Iridoideae</taxon>
        <taxon>Irideae</taxon>
        <taxon>Iris</taxon>
    </lineage>
</organism>
<name>A0AAX6HZB3_IRIPA</name>
<protein>
    <submittedName>
        <fullName evidence="2">Uncharacterized protein</fullName>
    </submittedName>
</protein>
<dbReference type="Proteomes" id="UP001140949">
    <property type="component" value="Unassembled WGS sequence"/>
</dbReference>
<dbReference type="Pfam" id="PF05623">
    <property type="entry name" value="DUF789"/>
    <property type="match status" value="1"/>
</dbReference>
<comment type="caution">
    <text evidence="2">The sequence shown here is derived from an EMBL/GenBank/DDBJ whole genome shotgun (WGS) entry which is preliminary data.</text>
</comment>
<sequence length="320" mass="36183">MGGSDSCESWRNMSNLQSFLHKTTPFVPSQSLPKSSIRESSHWQALGKDTVDCFSLRELWDQYYESSAYGLGVPVRLPTGETAVQYYVPYLSAIQIYTSKSTTALRNVGEDSESDSWSDDSESEKQSKSWDATSEESLSEPDGSWPARDRLGHLYFQYVEYCPPYGRVPLMEKVTELAQTYPGLTSFKSEDLSPASWMSVSWYPIYHIPFRRNVKDLSACFLTYHTISSSFQDNMPGDLEKEGCCNIGGKNGKGSTEAVNRIPLPPFGLATYKAQGTFWLNPESEDQEQFATLYSAADSWLKQLRVHHHDFSFFSTHSTM</sequence>
<dbReference type="InterPro" id="IPR008507">
    <property type="entry name" value="DUF789"/>
</dbReference>
<evidence type="ECO:0000313" key="3">
    <source>
        <dbReference type="Proteomes" id="UP001140949"/>
    </source>
</evidence>
<gene>
    <name evidence="2" type="ORF">M6B38_278370</name>
</gene>
<feature type="compositionally biased region" description="Acidic residues" evidence="1">
    <location>
        <begin position="110"/>
        <end position="122"/>
    </location>
</feature>
<evidence type="ECO:0000256" key="1">
    <source>
        <dbReference type="SAM" id="MobiDB-lite"/>
    </source>
</evidence>
<evidence type="ECO:0000313" key="2">
    <source>
        <dbReference type="EMBL" id="KAJ6846043.1"/>
    </source>
</evidence>
<proteinExistence type="predicted"/>
<dbReference type="PANTHER" id="PTHR31343:SF29">
    <property type="entry name" value="DUF789 DOMAIN-CONTAINING PROTEIN"/>
    <property type="match status" value="1"/>
</dbReference>
<accession>A0AAX6HZB3</accession>
<reference evidence="2" key="1">
    <citation type="journal article" date="2023" name="GigaByte">
        <title>Genome assembly of the bearded iris, Iris pallida Lam.</title>
        <authorList>
            <person name="Bruccoleri R.E."/>
            <person name="Oakeley E.J."/>
            <person name="Faust A.M.E."/>
            <person name="Altorfer M."/>
            <person name="Dessus-Babus S."/>
            <person name="Burckhardt D."/>
            <person name="Oertli M."/>
            <person name="Naumann U."/>
            <person name="Petersen F."/>
            <person name="Wong J."/>
        </authorList>
    </citation>
    <scope>NUCLEOTIDE SEQUENCE</scope>
    <source>
        <strain evidence="2">GSM-AAB239-AS_SAM_17_03QT</strain>
    </source>
</reference>
<dbReference type="EMBL" id="JANAVB010005599">
    <property type="protein sequence ID" value="KAJ6846043.1"/>
    <property type="molecule type" value="Genomic_DNA"/>
</dbReference>
<feature type="region of interest" description="Disordered" evidence="1">
    <location>
        <begin position="109"/>
        <end position="144"/>
    </location>
</feature>
<keyword evidence="3" id="KW-1185">Reference proteome</keyword>
<dbReference type="AlphaFoldDB" id="A0AAX6HZB3"/>